<sequence length="98" mass="10628">MPNPDLAVILTATPDAISERISRAGVTHRFRGDPEGPVRELRFYDEAAAALVERGVDVLRLDSSAVTPSEVAGRIADVITCRRLPSVFSQTLPTPRES</sequence>
<evidence type="ECO:0000313" key="2">
    <source>
        <dbReference type="Proteomes" id="UP001597058"/>
    </source>
</evidence>
<keyword evidence="2" id="KW-1185">Reference proteome</keyword>
<dbReference type="InterPro" id="IPR027417">
    <property type="entry name" value="P-loop_NTPase"/>
</dbReference>
<dbReference type="EMBL" id="JBHTMM010000138">
    <property type="protein sequence ID" value="MFD1312798.1"/>
    <property type="molecule type" value="Genomic_DNA"/>
</dbReference>
<dbReference type="RefSeq" id="WP_381236421.1">
    <property type="nucleotide sequence ID" value="NZ_JBHSKH010000029.1"/>
</dbReference>
<gene>
    <name evidence="1" type="ORF">ACFQ5X_44445</name>
</gene>
<accession>A0ABW3XUK2</accession>
<proteinExistence type="predicted"/>
<comment type="caution">
    <text evidence="1">The sequence shown here is derived from an EMBL/GenBank/DDBJ whole genome shotgun (WGS) entry which is preliminary data.</text>
</comment>
<evidence type="ECO:0008006" key="3">
    <source>
        <dbReference type="Google" id="ProtNLM"/>
    </source>
</evidence>
<reference evidence="2" key="1">
    <citation type="journal article" date="2019" name="Int. J. Syst. Evol. Microbiol.">
        <title>The Global Catalogue of Microorganisms (GCM) 10K type strain sequencing project: providing services to taxonomists for standard genome sequencing and annotation.</title>
        <authorList>
            <consortium name="The Broad Institute Genomics Platform"/>
            <consortium name="The Broad Institute Genome Sequencing Center for Infectious Disease"/>
            <person name="Wu L."/>
            <person name="Ma J."/>
        </authorList>
    </citation>
    <scope>NUCLEOTIDE SEQUENCE [LARGE SCALE GENOMIC DNA]</scope>
    <source>
        <strain evidence="2">CGMCC 4.7020</strain>
    </source>
</reference>
<dbReference type="Proteomes" id="UP001597058">
    <property type="component" value="Unassembled WGS sequence"/>
</dbReference>
<dbReference type="Gene3D" id="3.40.50.300">
    <property type="entry name" value="P-loop containing nucleotide triphosphate hydrolases"/>
    <property type="match status" value="1"/>
</dbReference>
<name>A0ABW3XUK2_9ACTN</name>
<protein>
    <recommendedName>
        <fullName evidence="3">Thymidylate kinase</fullName>
    </recommendedName>
</protein>
<evidence type="ECO:0000313" key="1">
    <source>
        <dbReference type="EMBL" id="MFD1312798.1"/>
    </source>
</evidence>
<organism evidence="1 2">
    <name type="scientific">Streptomyces kaempferi</name>
    <dbReference type="NCBI Taxonomy" id="333725"/>
    <lineage>
        <taxon>Bacteria</taxon>
        <taxon>Bacillati</taxon>
        <taxon>Actinomycetota</taxon>
        <taxon>Actinomycetes</taxon>
        <taxon>Kitasatosporales</taxon>
        <taxon>Streptomycetaceae</taxon>
        <taxon>Streptomyces</taxon>
    </lineage>
</organism>